<dbReference type="InterPro" id="IPR018497">
    <property type="entry name" value="Peptidase_M13_C"/>
</dbReference>
<dbReference type="PANTHER" id="PTHR11733">
    <property type="entry name" value="ZINC METALLOPROTEASE FAMILY M13 NEPRILYSIN-RELATED"/>
    <property type="match status" value="1"/>
</dbReference>
<protein>
    <submittedName>
        <fullName evidence="10">M13-type metalloendopeptidase</fullName>
        <ecNumber evidence="10">3.4.24.-</ecNumber>
    </submittedName>
</protein>
<feature type="domain" description="Peptidase M13 C-terminal" evidence="8">
    <location>
        <begin position="451"/>
        <end position="659"/>
    </location>
</feature>
<keyword evidence="7" id="KW-0482">Metalloprotease</keyword>
<dbReference type="GO" id="GO:0005886">
    <property type="term" value="C:plasma membrane"/>
    <property type="evidence" value="ECO:0007669"/>
    <property type="project" value="TreeGrafter"/>
</dbReference>
<dbReference type="Pfam" id="PF01431">
    <property type="entry name" value="Peptidase_M13"/>
    <property type="match status" value="1"/>
</dbReference>
<dbReference type="KEGG" id="sapp:SAC06_07285"/>
<dbReference type="Gene3D" id="1.10.1380.10">
    <property type="entry name" value="Neutral endopeptidase , domain2"/>
    <property type="match status" value="1"/>
</dbReference>
<dbReference type="GO" id="GO:0046872">
    <property type="term" value="F:metal ion binding"/>
    <property type="evidence" value="ECO:0007669"/>
    <property type="project" value="UniProtKB-KW"/>
</dbReference>
<keyword evidence="6" id="KW-0862">Zinc</keyword>
<feature type="domain" description="Peptidase M13 N-terminal" evidence="9">
    <location>
        <begin position="21"/>
        <end position="398"/>
    </location>
</feature>
<evidence type="ECO:0000256" key="7">
    <source>
        <dbReference type="ARBA" id="ARBA00023049"/>
    </source>
</evidence>
<dbReference type="PRINTS" id="PR00786">
    <property type="entry name" value="NEPRILYSIN"/>
</dbReference>
<dbReference type="PANTHER" id="PTHR11733:SF167">
    <property type="entry name" value="FI17812P1-RELATED"/>
    <property type="match status" value="1"/>
</dbReference>
<dbReference type="PROSITE" id="PS51885">
    <property type="entry name" value="NEPRILYSIN"/>
    <property type="match status" value="1"/>
</dbReference>
<dbReference type="InterPro" id="IPR000718">
    <property type="entry name" value="Peptidase_M13"/>
</dbReference>
<dbReference type="InterPro" id="IPR008753">
    <property type="entry name" value="Peptidase_M13_N"/>
</dbReference>
<accession>A0AAU7V5A7</accession>
<keyword evidence="3" id="KW-0645">Protease</keyword>
<dbReference type="Gene3D" id="3.40.390.10">
    <property type="entry name" value="Collagenase (Catalytic Domain)"/>
    <property type="match status" value="1"/>
</dbReference>
<dbReference type="GO" id="GO:0004222">
    <property type="term" value="F:metalloendopeptidase activity"/>
    <property type="evidence" value="ECO:0007669"/>
    <property type="project" value="InterPro"/>
</dbReference>
<evidence type="ECO:0000256" key="1">
    <source>
        <dbReference type="ARBA" id="ARBA00001947"/>
    </source>
</evidence>
<proteinExistence type="inferred from homology"/>
<comment type="cofactor">
    <cofactor evidence="1">
        <name>Zn(2+)</name>
        <dbReference type="ChEBI" id="CHEBI:29105"/>
    </cofactor>
</comment>
<dbReference type="InterPro" id="IPR042089">
    <property type="entry name" value="Peptidase_M13_dom_2"/>
</dbReference>
<keyword evidence="5 10" id="KW-0378">Hydrolase</keyword>
<gene>
    <name evidence="10" type="ORF">SAC06_07285</name>
</gene>
<evidence type="ECO:0000256" key="6">
    <source>
        <dbReference type="ARBA" id="ARBA00022833"/>
    </source>
</evidence>
<dbReference type="RefSeq" id="WP_350257651.1">
    <property type="nucleotide sequence ID" value="NZ_CP138335.1"/>
</dbReference>
<evidence type="ECO:0000256" key="2">
    <source>
        <dbReference type="ARBA" id="ARBA00007357"/>
    </source>
</evidence>
<evidence type="ECO:0000313" key="10">
    <source>
        <dbReference type="EMBL" id="XBW07445.1"/>
    </source>
</evidence>
<reference evidence="10" key="1">
    <citation type="submission" date="2023-11" db="EMBL/GenBank/DDBJ databases">
        <title>Scrofimicrobium hongkongense sp. nov., isolated from a patient with peritonitis.</title>
        <authorList>
            <person name="Lao H.Y."/>
            <person name="Wong A.Y.P."/>
            <person name="Ng T.L."/>
            <person name="Wong R.Y.L."/>
            <person name="Yau M.C.Y."/>
            <person name="Lam J.Y.W."/>
            <person name="Siu G.K.H."/>
        </authorList>
    </citation>
    <scope>NUCLEOTIDE SEQUENCE</scope>
    <source>
        <strain evidence="10">R131</strain>
    </source>
</reference>
<comment type="similarity">
    <text evidence="2">Belongs to the peptidase M13 family.</text>
</comment>
<sequence length="663" mass="75428">MTNNLKAHVLEEAAMDPTVRPQDDYYRYINGTWLENHEIPADRASDGSFFALRDLSEVNCHRIVKDAVAGKIDDPDAERIAILFQQFMDEEEANRLGAEPLVPYLTQIFSAADHEQLAGVLGELFAMGLGGHFDLGVSPDINDSSRYILYVNQAGLGLPDESYYREEQYASVREAYRAYLQQIFTLAEVSENPAAAADAVFEFETKLAAHHWDVVRDREVEKQNNLRSWEELKAENPGFAWDRWARDLQLNLAEVPAFNVNQLDFLEAASQLWEQTDLHVLKLWLSRKIIAFASPYLSDLFVLENFNFYSKTLAGIQEMRPRWKRGVALVEGLVGEALGRLYVERHFPAEYKERMDELVAHLIEAYHSSISTLEWMSEATKAKALEKLAAFTPKIGYPSRWRDYRGLELSSEQTLLANIVAATTFDTAWELSKLSRGVDREEWFMTPQTVNAYYNPLMNEIVFPAAILQPPFFSPEADDAVNYAAIGAVIGHEIGHGFDDQGSQFDARGEMQNWWTEEDREEFKKRTQALIAQYDAYHPADLGEEHHVNGALTIGENIGDLGGLTIAWKAWEKALAEQGLTPQTAPDIDGVSAIDRFFVSWARIWRGKQRDEYAIQLLAVDPHSPAEFRCNGVLANFDEFADHFQVKQGDQLWIDRADRVSIW</sequence>
<dbReference type="Pfam" id="PF05649">
    <property type="entry name" value="Peptidase_M13_N"/>
    <property type="match status" value="1"/>
</dbReference>
<evidence type="ECO:0000256" key="4">
    <source>
        <dbReference type="ARBA" id="ARBA00022723"/>
    </source>
</evidence>
<dbReference type="AlphaFoldDB" id="A0AAU7V5A7"/>
<keyword evidence="4" id="KW-0479">Metal-binding</keyword>
<dbReference type="InterPro" id="IPR024079">
    <property type="entry name" value="MetalloPept_cat_dom_sf"/>
</dbReference>
<name>A0AAU7V5A7_9ACTO</name>
<dbReference type="EMBL" id="CP138335">
    <property type="protein sequence ID" value="XBW07445.1"/>
    <property type="molecule type" value="Genomic_DNA"/>
</dbReference>
<organism evidence="10">
    <name type="scientific">Scrofimicrobium appendicitidis</name>
    <dbReference type="NCBI Taxonomy" id="3079930"/>
    <lineage>
        <taxon>Bacteria</taxon>
        <taxon>Bacillati</taxon>
        <taxon>Actinomycetota</taxon>
        <taxon>Actinomycetes</taxon>
        <taxon>Actinomycetales</taxon>
        <taxon>Actinomycetaceae</taxon>
        <taxon>Scrofimicrobium</taxon>
    </lineage>
</organism>
<dbReference type="CDD" id="cd08662">
    <property type="entry name" value="M13"/>
    <property type="match status" value="1"/>
</dbReference>
<evidence type="ECO:0000256" key="5">
    <source>
        <dbReference type="ARBA" id="ARBA00022801"/>
    </source>
</evidence>
<dbReference type="EC" id="3.4.24.-" evidence="10"/>
<dbReference type="SUPFAM" id="SSF55486">
    <property type="entry name" value="Metalloproteases ('zincins'), catalytic domain"/>
    <property type="match status" value="1"/>
</dbReference>
<evidence type="ECO:0000259" key="9">
    <source>
        <dbReference type="Pfam" id="PF05649"/>
    </source>
</evidence>
<evidence type="ECO:0000256" key="3">
    <source>
        <dbReference type="ARBA" id="ARBA00022670"/>
    </source>
</evidence>
<evidence type="ECO:0000259" key="8">
    <source>
        <dbReference type="Pfam" id="PF01431"/>
    </source>
</evidence>
<dbReference type="GO" id="GO:0016485">
    <property type="term" value="P:protein processing"/>
    <property type="evidence" value="ECO:0007669"/>
    <property type="project" value="TreeGrafter"/>
</dbReference>